<protein>
    <submittedName>
        <fullName evidence="1">Uncharacterized protein</fullName>
    </submittedName>
</protein>
<dbReference type="AlphaFoldDB" id="S4NNV9"/>
<accession>S4NNV9</accession>
<feature type="non-terminal residue" evidence="1">
    <location>
        <position position="76"/>
    </location>
</feature>
<reference evidence="1" key="2">
    <citation type="submission" date="2013-05" db="EMBL/GenBank/DDBJ databases">
        <authorList>
            <person name="Carter J.-M."/>
            <person name="Baker S.C."/>
            <person name="Pink R."/>
            <person name="Carter D.R.F."/>
            <person name="Collins A."/>
            <person name="Tomlin J."/>
            <person name="Gibbs M."/>
            <person name="Breuker C.J."/>
        </authorList>
    </citation>
    <scope>NUCLEOTIDE SEQUENCE</scope>
    <source>
        <tissue evidence="1">Ovary</tissue>
    </source>
</reference>
<proteinExistence type="predicted"/>
<dbReference type="EMBL" id="GAIX01012119">
    <property type="protein sequence ID" value="JAA80441.1"/>
    <property type="molecule type" value="Transcribed_RNA"/>
</dbReference>
<reference evidence="1" key="1">
    <citation type="journal article" date="2013" name="BMC Genomics">
        <title>Unscrambling butterfly oogenesis.</title>
        <authorList>
            <person name="Carter J.M."/>
            <person name="Baker S.C."/>
            <person name="Pink R."/>
            <person name="Carter D.R."/>
            <person name="Collins A."/>
            <person name="Tomlin J."/>
            <person name="Gibbs M."/>
            <person name="Breuker C.J."/>
        </authorList>
    </citation>
    <scope>NUCLEOTIDE SEQUENCE</scope>
    <source>
        <tissue evidence="1">Ovary</tissue>
    </source>
</reference>
<evidence type="ECO:0000313" key="1">
    <source>
        <dbReference type="EMBL" id="JAA80441.1"/>
    </source>
</evidence>
<organism evidence="1">
    <name type="scientific">Pararge aegeria</name>
    <name type="common">speckled wood butterfly</name>
    <dbReference type="NCBI Taxonomy" id="116150"/>
    <lineage>
        <taxon>Eukaryota</taxon>
        <taxon>Metazoa</taxon>
        <taxon>Ecdysozoa</taxon>
        <taxon>Arthropoda</taxon>
        <taxon>Hexapoda</taxon>
        <taxon>Insecta</taxon>
        <taxon>Pterygota</taxon>
        <taxon>Neoptera</taxon>
        <taxon>Endopterygota</taxon>
        <taxon>Lepidoptera</taxon>
        <taxon>Glossata</taxon>
        <taxon>Ditrysia</taxon>
        <taxon>Papilionoidea</taxon>
        <taxon>Nymphalidae</taxon>
        <taxon>Satyrinae</taxon>
        <taxon>Satyrini</taxon>
        <taxon>Parargina</taxon>
        <taxon>Pararge</taxon>
    </lineage>
</organism>
<name>S4NNV9_9NEOP</name>
<sequence>MELSYLIFIFHLHKSTNRKYKNVNRNSLLDVLSVNPLFFYTACLKRCFIYTMYFVFVRWEALTVASYHPTDEEVVA</sequence>